<dbReference type="GO" id="GO:0019208">
    <property type="term" value="F:phosphatase regulator activity"/>
    <property type="evidence" value="ECO:0007669"/>
    <property type="project" value="TreeGrafter"/>
</dbReference>
<comment type="caution">
    <text evidence="5">The sequence shown here is derived from an EMBL/GenBank/DDBJ whole genome shotgun (WGS) entry which is preliminary data.</text>
</comment>
<dbReference type="InterPro" id="IPR036770">
    <property type="entry name" value="Ankyrin_rpt-contain_sf"/>
</dbReference>
<dbReference type="GO" id="GO:0004857">
    <property type="term" value="F:enzyme inhibitor activity"/>
    <property type="evidence" value="ECO:0007669"/>
    <property type="project" value="TreeGrafter"/>
</dbReference>
<dbReference type="RefSeq" id="WP_042472316.1">
    <property type="nucleotide sequence ID" value="NZ_BAYX01000006.1"/>
</dbReference>
<dbReference type="Proteomes" id="UP000026941">
    <property type="component" value="Unassembled WGS sequence"/>
</dbReference>
<protein>
    <recommendedName>
        <fullName evidence="7">Ankyrin repeat domain-containing protein</fullName>
    </recommendedName>
</protein>
<keyword evidence="4" id="KW-0040">ANK repeat</keyword>
<dbReference type="Pfam" id="PF12796">
    <property type="entry name" value="Ank_2"/>
    <property type="match status" value="1"/>
</dbReference>
<keyword evidence="1" id="KW-0217">Developmental protein</keyword>
<dbReference type="PANTHER" id="PTHR24179:SF21">
    <property type="entry name" value="MYOSIN BINDING SUBUNIT, ISOFORM O"/>
    <property type="match status" value="1"/>
</dbReference>
<dbReference type="InterPro" id="IPR051226">
    <property type="entry name" value="PP1_Regulatory_Subunit"/>
</dbReference>
<evidence type="ECO:0000256" key="3">
    <source>
        <dbReference type="ARBA" id="ARBA00038386"/>
    </source>
</evidence>
<organism evidence="5 6">
    <name type="scientific">Rhizobium rhizogenes NBRC 13257</name>
    <dbReference type="NCBI Taxonomy" id="1220581"/>
    <lineage>
        <taxon>Bacteria</taxon>
        <taxon>Pseudomonadati</taxon>
        <taxon>Pseudomonadota</taxon>
        <taxon>Alphaproteobacteria</taxon>
        <taxon>Hyphomicrobiales</taxon>
        <taxon>Rhizobiaceae</taxon>
        <taxon>Rhizobium/Agrobacterium group</taxon>
        <taxon>Rhizobium</taxon>
    </lineage>
</organism>
<dbReference type="PRINTS" id="PR01415">
    <property type="entry name" value="ANKYRIN"/>
</dbReference>
<dbReference type="GO" id="GO:0005737">
    <property type="term" value="C:cytoplasm"/>
    <property type="evidence" value="ECO:0007669"/>
    <property type="project" value="TreeGrafter"/>
</dbReference>
<sequence>MSNDIGDEMQDAFVVEDFDTIKKLILAGSSPNSADRRDGSPIILRAAVTRDLDMINFLIGQQADVDSRGPKGLTALHAAALYGFVEILQRLIEAGSDTNAKDAEGATPFAFALASKDQGATIEMAKILIAHGTDKSVKNSQGRILLDVYKEITGKTYDGI</sequence>
<comment type="similarity">
    <text evidence="3">Belongs to the NRARP family.</text>
</comment>
<evidence type="ECO:0000313" key="6">
    <source>
        <dbReference type="Proteomes" id="UP000026941"/>
    </source>
</evidence>
<dbReference type="InterPro" id="IPR002110">
    <property type="entry name" value="Ankyrin_rpt"/>
</dbReference>
<dbReference type="EMBL" id="BAYX01000006">
    <property type="protein sequence ID" value="GAJ93429.1"/>
    <property type="molecule type" value="Genomic_DNA"/>
</dbReference>
<dbReference type="PROSITE" id="PS50088">
    <property type="entry name" value="ANK_REPEAT"/>
    <property type="match status" value="1"/>
</dbReference>
<dbReference type="PROSITE" id="PS50297">
    <property type="entry name" value="ANK_REP_REGION"/>
    <property type="match status" value="1"/>
</dbReference>
<dbReference type="PANTHER" id="PTHR24179">
    <property type="entry name" value="PROTEIN PHOSPHATASE 1 REGULATORY SUBUNIT 12"/>
    <property type="match status" value="1"/>
</dbReference>
<evidence type="ECO:0000256" key="2">
    <source>
        <dbReference type="ARBA" id="ARBA00022737"/>
    </source>
</evidence>
<dbReference type="Gene3D" id="1.25.40.20">
    <property type="entry name" value="Ankyrin repeat-containing domain"/>
    <property type="match status" value="1"/>
</dbReference>
<dbReference type="SUPFAM" id="SSF48403">
    <property type="entry name" value="Ankyrin repeat"/>
    <property type="match status" value="1"/>
</dbReference>
<dbReference type="SMART" id="SM00248">
    <property type="entry name" value="ANK"/>
    <property type="match status" value="3"/>
</dbReference>
<reference evidence="5 6" key="1">
    <citation type="submission" date="2014-05" db="EMBL/GenBank/DDBJ databases">
        <title>Whole genome shotgun sequence of Rhizobium rhizogenes NBRC 13257.</title>
        <authorList>
            <person name="Katano-Makiyama Y."/>
            <person name="Hosoyama A."/>
            <person name="Hashimoto M."/>
            <person name="Hosoyama Y."/>
            <person name="Noguchi M."/>
            <person name="Tsuchikane K."/>
            <person name="Kimura A."/>
            <person name="Ohji S."/>
            <person name="Ichikawa N."/>
            <person name="Yamazoe A."/>
            <person name="Fujita N."/>
        </authorList>
    </citation>
    <scope>NUCLEOTIDE SEQUENCE [LARGE SCALE GENOMIC DNA]</scope>
    <source>
        <strain evidence="5 6">NBRC 13257</strain>
    </source>
</reference>
<keyword evidence="2" id="KW-0677">Repeat</keyword>
<evidence type="ECO:0000256" key="1">
    <source>
        <dbReference type="ARBA" id="ARBA00022473"/>
    </source>
</evidence>
<proteinExistence type="inferred from homology"/>
<gene>
    <name evidence="5" type="ORF">RRH01S_06_00480</name>
</gene>
<evidence type="ECO:0008006" key="7">
    <source>
        <dbReference type="Google" id="ProtNLM"/>
    </source>
</evidence>
<evidence type="ECO:0000256" key="4">
    <source>
        <dbReference type="PROSITE-ProRule" id="PRU00023"/>
    </source>
</evidence>
<dbReference type="AlphaFoldDB" id="A0AA87U4R6"/>
<accession>A0AA87U4R6</accession>
<feature type="repeat" description="ANK" evidence="4">
    <location>
        <begin position="71"/>
        <end position="103"/>
    </location>
</feature>
<evidence type="ECO:0000313" key="5">
    <source>
        <dbReference type="EMBL" id="GAJ93429.1"/>
    </source>
</evidence>
<name>A0AA87U4R6_RHIRH</name>